<sequence>MTGKLTDILNLVSRLKNQCQTISFSLSQATDELTEKLKLMLNLKPSVKDLKLMKKQSAQAHHSMQLLIYSHNSSTMSLSSIFVPNSPQSLTWVIASRYIATHIILRFLHKQRV</sequence>
<proteinExistence type="predicted"/>
<reference evidence="1" key="1">
    <citation type="submission" date="2021-05" db="EMBL/GenBank/DDBJ databases">
        <authorList>
            <person name="Alioto T."/>
            <person name="Alioto T."/>
            <person name="Gomez Garrido J."/>
        </authorList>
    </citation>
    <scope>NUCLEOTIDE SEQUENCE</scope>
</reference>
<evidence type="ECO:0000313" key="1">
    <source>
        <dbReference type="EMBL" id="CAG6745408.1"/>
    </source>
</evidence>
<accession>A0A8D9E978</accession>
<protein>
    <submittedName>
        <fullName evidence="1">Uncharacterized protein</fullName>
    </submittedName>
</protein>
<dbReference type="AlphaFoldDB" id="A0A8D9E978"/>
<dbReference type="EMBL" id="HBUF01494073">
    <property type="protein sequence ID" value="CAG6745408.1"/>
    <property type="molecule type" value="Transcribed_RNA"/>
</dbReference>
<organism evidence="1">
    <name type="scientific">Cacopsylla melanoneura</name>
    <dbReference type="NCBI Taxonomy" id="428564"/>
    <lineage>
        <taxon>Eukaryota</taxon>
        <taxon>Metazoa</taxon>
        <taxon>Ecdysozoa</taxon>
        <taxon>Arthropoda</taxon>
        <taxon>Hexapoda</taxon>
        <taxon>Insecta</taxon>
        <taxon>Pterygota</taxon>
        <taxon>Neoptera</taxon>
        <taxon>Paraneoptera</taxon>
        <taxon>Hemiptera</taxon>
        <taxon>Sternorrhyncha</taxon>
        <taxon>Psylloidea</taxon>
        <taxon>Psyllidae</taxon>
        <taxon>Psyllinae</taxon>
        <taxon>Cacopsylla</taxon>
    </lineage>
</organism>
<name>A0A8D9E978_9HEMI</name>